<evidence type="ECO:0000256" key="2">
    <source>
        <dbReference type="ARBA" id="ARBA00012616"/>
    </source>
</evidence>
<evidence type="ECO:0000259" key="10">
    <source>
        <dbReference type="Pfam" id="PF08669"/>
    </source>
</evidence>
<dbReference type="InterPro" id="IPR028896">
    <property type="entry name" value="GcvT/YgfZ/DmdA"/>
</dbReference>
<dbReference type="SUPFAM" id="SSF103025">
    <property type="entry name" value="Folate-binding domain"/>
    <property type="match status" value="1"/>
</dbReference>
<dbReference type="Gene3D" id="4.10.1250.10">
    <property type="entry name" value="Aminomethyltransferase fragment"/>
    <property type="match status" value="1"/>
</dbReference>
<dbReference type="Gene3D" id="3.30.70.1400">
    <property type="entry name" value="Aminomethyltransferase beta-barrel domains"/>
    <property type="match status" value="1"/>
</dbReference>
<dbReference type="Proteomes" id="UP000316199">
    <property type="component" value="Unassembled WGS sequence"/>
</dbReference>
<dbReference type="PIRSF" id="PIRSF006487">
    <property type="entry name" value="GcvT"/>
    <property type="match status" value="1"/>
</dbReference>
<name>A0A520S5C9_9GAMM</name>
<accession>A0A520S5C9</accession>
<dbReference type="GO" id="GO:0008168">
    <property type="term" value="F:methyltransferase activity"/>
    <property type="evidence" value="ECO:0007669"/>
    <property type="project" value="UniProtKB-KW"/>
</dbReference>
<dbReference type="NCBIfam" id="NF001567">
    <property type="entry name" value="PRK00389.1"/>
    <property type="match status" value="1"/>
</dbReference>
<protein>
    <recommendedName>
        <fullName evidence="2 7">Aminomethyltransferase</fullName>
        <ecNumber evidence="2 7">2.1.2.10</ecNumber>
    </recommendedName>
    <alternativeName>
        <fullName evidence="5 7">Glycine cleavage system T protein</fullName>
    </alternativeName>
</protein>
<keyword evidence="4 7" id="KW-0808">Transferase</keyword>
<gene>
    <name evidence="7 11" type="primary">gcvT</name>
    <name evidence="11" type="ORF">EVA68_00080</name>
</gene>
<dbReference type="Pfam" id="PF08669">
    <property type="entry name" value="GCV_T_C"/>
    <property type="match status" value="1"/>
</dbReference>
<dbReference type="EC" id="2.1.2.10" evidence="2 7"/>
<evidence type="ECO:0000313" key="12">
    <source>
        <dbReference type="Proteomes" id="UP000316199"/>
    </source>
</evidence>
<evidence type="ECO:0000256" key="6">
    <source>
        <dbReference type="ARBA" id="ARBA00047665"/>
    </source>
</evidence>
<feature type="domain" description="GCVT N-terminal" evidence="9">
    <location>
        <begin position="7"/>
        <end position="259"/>
    </location>
</feature>
<organism evidence="11 12">
    <name type="scientific">OM182 bacterium</name>
    <dbReference type="NCBI Taxonomy" id="2510334"/>
    <lineage>
        <taxon>Bacteria</taxon>
        <taxon>Pseudomonadati</taxon>
        <taxon>Pseudomonadota</taxon>
        <taxon>Gammaproteobacteria</taxon>
        <taxon>OMG group</taxon>
        <taxon>OM182 clade</taxon>
    </lineage>
</organism>
<dbReference type="GO" id="GO:0005829">
    <property type="term" value="C:cytosol"/>
    <property type="evidence" value="ECO:0007669"/>
    <property type="project" value="TreeGrafter"/>
</dbReference>
<evidence type="ECO:0000256" key="1">
    <source>
        <dbReference type="ARBA" id="ARBA00008609"/>
    </source>
</evidence>
<evidence type="ECO:0000259" key="9">
    <source>
        <dbReference type="Pfam" id="PF01571"/>
    </source>
</evidence>
<dbReference type="InterPro" id="IPR027266">
    <property type="entry name" value="TrmE/GcvT-like"/>
</dbReference>
<dbReference type="InterPro" id="IPR006222">
    <property type="entry name" value="GCVT_N"/>
</dbReference>
<dbReference type="Pfam" id="PF01571">
    <property type="entry name" value="GCV_T"/>
    <property type="match status" value="1"/>
</dbReference>
<evidence type="ECO:0000313" key="11">
    <source>
        <dbReference type="EMBL" id="RZO77661.1"/>
    </source>
</evidence>
<feature type="domain" description="Aminomethyltransferase C-terminal" evidence="10">
    <location>
        <begin position="275"/>
        <end position="348"/>
    </location>
</feature>
<dbReference type="InterPro" id="IPR006223">
    <property type="entry name" value="GcvT"/>
</dbReference>
<dbReference type="InterPro" id="IPR013977">
    <property type="entry name" value="GcvT_C"/>
</dbReference>
<sequence>MGHRTHLYKLHQKAGAKMVNFAGWDMPIRYDSQIEEHHAVRKSVGVFDVSHMAIIEIFGNASQLLLGKLLANDISRLRVPGKALYSAMLDFSGHVIDDLIVYFLANDRYLLVVNCVNREKDIAWFQQRMRHMDCELNEREDLSILAIQGPDALSKTTEILGGAYCSTLESLTEFQGAWCEEYFIARTGYTGERGLEIMLPATPAKELWKKLLLHGVRPIGLGARDTLRLEAGMNLYGNDMDETVTPFESNMAATVVLEKREFIGSEALRLHQSPRILVGLIMNDKGILRPHYPVFMENELVGEITSGAFSPTLGTSIALARVNKTDGNLTVEIRGRRMSVALVRPPFVRNGKPVCNTW</sequence>
<dbReference type="Gene3D" id="2.40.30.110">
    <property type="entry name" value="Aminomethyltransferase beta-barrel domains"/>
    <property type="match status" value="1"/>
</dbReference>
<comment type="caution">
    <text evidence="11">The sequence shown here is derived from an EMBL/GenBank/DDBJ whole genome shotgun (WGS) entry which is preliminary data.</text>
</comment>
<comment type="subunit">
    <text evidence="7">The glycine cleavage system is composed of four proteins: P, T, L and H.</text>
</comment>
<dbReference type="GO" id="GO:0032259">
    <property type="term" value="P:methylation"/>
    <property type="evidence" value="ECO:0007669"/>
    <property type="project" value="UniProtKB-KW"/>
</dbReference>
<evidence type="ECO:0000256" key="4">
    <source>
        <dbReference type="ARBA" id="ARBA00022679"/>
    </source>
</evidence>
<dbReference type="AlphaFoldDB" id="A0A520S5C9"/>
<comment type="similarity">
    <text evidence="1 7">Belongs to the GcvT family.</text>
</comment>
<reference evidence="11 12" key="1">
    <citation type="submission" date="2019-02" db="EMBL/GenBank/DDBJ databases">
        <title>Prokaryotic population dynamics and viral predation in marine succession experiment using metagenomics: the confinement effect.</title>
        <authorList>
            <person name="Haro-Moreno J.M."/>
            <person name="Rodriguez-Valera F."/>
            <person name="Lopez-Perez M."/>
        </authorList>
    </citation>
    <scope>NUCLEOTIDE SEQUENCE [LARGE SCALE GENOMIC DNA]</scope>
    <source>
        <strain evidence="11">MED-G157</strain>
    </source>
</reference>
<dbReference type="PANTHER" id="PTHR43757">
    <property type="entry name" value="AMINOMETHYLTRANSFERASE"/>
    <property type="match status" value="1"/>
</dbReference>
<keyword evidence="3 7" id="KW-0032">Aminotransferase</keyword>
<evidence type="ECO:0000256" key="8">
    <source>
        <dbReference type="PIRSR" id="PIRSR006487-1"/>
    </source>
</evidence>
<dbReference type="SUPFAM" id="SSF101790">
    <property type="entry name" value="Aminomethyltransferase beta-barrel domain"/>
    <property type="match status" value="1"/>
</dbReference>
<proteinExistence type="inferred from homology"/>
<dbReference type="EMBL" id="SHAG01000001">
    <property type="protein sequence ID" value="RZO77661.1"/>
    <property type="molecule type" value="Genomic_DNA"/>
</dbReference>
<dbReference type="GO" id="GO:0008483">
    <property type="term" value="F:transaminase activity"/>
    <property type="evidence" value="ECO:0007669"/>
    <property type="project" value="UniProtKB-KW"/>
</dbReference>
<evidence type="ECO:0000256" key="3">
    <source>
        <dbReference type="ARBA" id="ARBA00022576"/>
    </source>
</evidence>
<dbReference type="GO" id="GO:0005960">
    <property type="term" value="C:glycine cleavage complex"/>
    <property type="evidence" value="ECO:0007669"/>
    <property type="project" value="InterPro"/>
</dbReference>
<comment type="catalytic activity">
    <reaction evidence="6 7">
        <text>N(6)-[(R)-S(8)-aminomethyldihydrolipoyl]-L-lysyl-[protein] + (6S)-5,6,7,8-tetrahydrofolate = N(6)-[(R)-dihydrolipoyl]-L-lysyl-[protein] + (6R)-5,10-methylene-5,6,7,8-tetrahydrofolate + NH4(+)</text>
        <dbReference type="Rhea" id="RHEA:16945"/>
        <dbReference type="Rhea" id="RHEA-COMP:10475"/>
        <dbReference type="Rhea" id="RHEA-COMP:10492"/>
        <dbReference type="ChEBI" id="CHEBI:15636"/>
        <dbReference type="ChEBI" id="CHEBI:28938"/>
        <dbReference type="ChEBI" id="CHEBI:57453"/>
        <dbReference type="ChEBI" id="CHEBI:83100"/>
        <dbReference type="ChEBI" id="CHEBI:83143"/>
        <dbReference type="EC" id="2.1.2.10"/>
    </reaction>
</comment>
<dbReference type="GO" id="GO:0004047">
    <property type="term" value="F:aminomethyltransferase activity"/>
    <property type="evidence" value="ECO:0007669"/>
    <property type="project" value="UniProtKB-UniRule"/>
</dbReference>
<dbReference type="NCBIfam" id="TIGR00528">
    <property type="entry name" value="gcvT"/>
    <property type="match status" value="1"/>
</dbReference>
<dbReference type="GO" id="GO:0019464">
    <property type="term" value="P:glycine decarboxylation via glycine cleavage system"/>
    <property type="evidence" value="ECO:0007669"/>
    <property type="project" value="UniProtKB-UniRule"/>
</dbReference>
<dbReference type="PANTHER" id="PTHR43757:SF2">
    <property type="entry name" value="AMINOMETHYLTRANSFERASE, MITOCHONDRIAL"/>
    <property type="match status" value="1"/>
</dbReference>
<dbReference type="InterPro" id="IPR029043">
    <property type="entry name" value="GcvT/YgfZ_C"/>
</dbReference>
<feature type="binding site" evidence="8">
    <location>
        <position position="196"/>
    </location>
    <ligand>
        <name>substrate</name>
    </ligand>
</feature>
<dbReference type="InterPro" id="IPR022903">
    <property type="entry name" value="GcvT_bac"/>
</dbReference>
<dbReference type="Gene3D" id="3.30.1360.120">
    <property type="entry name" value="Probable tRNA modification gtpase trme, domain 1"/>
    <property type="match status" value="1"/>
</dbReference>
<comment type="function">
    <text evidence="7">The glycine cleavage system catalyzes the degradation of glycine.</text>
</comment>
<keyword evidence="11" id="KW-0489">Methyltransferase</keyword>
<evidence type="ECO:0000256" key="7">
    <source>
        <dbReference type="HAMAP-Rule" id="MF_00259"/>
    </source>
</evidence>
<dbReference type="HAMAP" id="MF_00259">
    <property type="entry name" value="GcvT"/>
    <property type="match status" value="1"/>
</dbReference>
<evidence type="ECO:0000256" key="5">
    <source>
        <dbReference type="ARBA" id="ARBA00031395"/>
    </source>
</evidence>